<evidence type="ECO:0000313" key="3">
    <source>
        <dbReference type="Proteomes" id="UP000276133"/>
    </source>
</evidence>
<reference evidence="2 3" key="1">
    <citation type="journal article" date="2018" name="Sci. Rep.">
        <title>Genomic signatures of local adaptation to the degree of environmental predictability in rotifers.</title>
        <authorList>
            <person name="Franch-Gras L."/>
            <person name="Hahn C."/>
            <person name="Garcia-Roger E.M."/>
            <person name="Carmona M.J."/>
            <person name="Serra M."/>
            <person name="Gomez A."/>
        </authorList>
    </citation>
    <scope>NUCLEOTIDE SEQUENCE [LARGE SCALE GENOMIC DNA]</scope>
    <source>
        <strain evidence="2">HYR1</strain>
    </source>
</reference>
<keyword evidence="1" id="KW-0812">Transmembrane</keyword>
<proteinExistence type="predicted"/>
<keyword evidence="1" id="KW-0472">Membrane</keyword>
<keyword evidence="3" id="KW-1185">Reference proteome</keyword>
<dbReference type="AlphaFoldDB" id="A0A3M7S3R1"/>
<accession>A0A3M7S3R1</accession>
<evidence type="ECO:0000313" key="2">
    <source>
        <dbReference type="EMBL" id="RNA30401.1"/>
    </source>
</evidence>
<dbReference type="EMBL" id="REGN01002089">
    <property type="protein sequence ID" value="RNA30401.1"/>
    <property type="molecule type" value="Genomic_DNA"/>
</dbReference>
<keyword evidence="1" id="KW-1133">Transmembrane helix</keyword>
<protein>
    <submittedName>
        <fullName evidence="2">Adhesion G-coupled receptor L2-like</fullName>
    </submittedName>
</protein>
<dbReference type="STRING" id="10195.A0A3M7S3R1"/>
<sequence>MLQNFFGIFVKIDLKIIIKFNQVFKFVLGLVDGILHTSKDSQIWSTSNPIGSESVRLFDVVKKLSMSLYDFQKLNLIAGLEYEDEILRNYMQSSEAQMPSFVLIEMKFSNIVFQQQLLFHENQMPLNFRFPDNKFRSKIESFSKNVTTTKKFYNLKPFENLFQTTTKSRSVIYRPIQSQNLINMVGFIDFEDVSLKRELMKQNLKKYYEPYALINVYYSGMENLVPNHNASFRPKDNNLNSIIISTELIGAHGNVQNFNISDTRCVYLKTMKEKFKWSRNECKLKFSDTKEATCECSCVGTFSITNDLYDPMVMNFLKWAPLIVEIIPLSIISYIGCALVFTISICTLVGLKYFRVQNYNHYSTCLVDILNYGKWSFQLYKIKQFKNNPIVKNPVRQKRAPFWRAAFPLKS</sequence>
<keyword evidence="2" id="KW-0675">Receptor</keyword>
<comment type="caution">
    <text evidence="2">The sequence shown here is derived from an EMBL/GenBank/DDBJ whole genome shotgun (WGS) entry which is preliminary data.</text>
</comment>
<evidence type="ECO:0000256" key="1">
    <source>
        <dbReference type="SAM" id="Phobius"/>
    </source>
</evidence>
<feature type="transmembrane region" description="Helical" evidence="1">
    <location>
        <begin position="331"/>
        <end position="351"/>
    </location>
</feature>
<gene>
    <name evidence="2" type="ORF">BpHYR1_041110</name>
</gene>
<name>A0A3M7S3R1_BRAPC</name>
<organism evidence="2 3">
    <name type="scientific">Brachionus plicatilis</name>
    <name type="common">Marine rotifer</name>
    <name type="synonym">Brachionus muelleri</name>
    <dbReference type="NCBI Taxonomy" id="10195"/>
    <lineage>
        <taxon>Eukaryota</taxon>
        <taxon>Metazoa</taxon>
        <taxon>Spiralia</taxon>
        <taxon>Gnathifera</taxon>
        <taxon>Rotifera</taxon>
        <taxon>Eurotatoria</taxon>
        <taxon>Monogononta</taxon>
        <taxon>Pseudotrocha</taxon>
        <taxon>Ploima</taxon>
        <taxon>Brachionidae</taxon>
        <taxon>Brachionus</taxon>
    </lineage>
</organism>
<dbReference type="Proteomes" id="UP000276133">
    <property type="component" value="Unassembled WGS sequence"/>
</dbReference>